<feature type="signal peptide" evidence="11">
    <location>
        <begin position="1"/>
        <end position="17"/>
    </location>
</feature>
<protein>
    <recommendedName>
        <fullName evidence="3">Protein BIG1</fullName>
    </recommendedName>
</protein>
<dbReference type="Proteomes" id="UP000243797">
    <property type="component" value="Unassembled WGS sequence"/>
</dbReference>
<sequence length="301" mass="32618">MRSHALALLAAAAPALAFRDTSPFFLFSSDALPSSAHLSSKTSLATAEKIHEHLTSTFHSCPSDTYILITQPNVSTADFRANHPPHLSRYMASDASSVKTRVSVRNVVGQLDREVLEGEITRACGRVGKPVQALRLGGGELPDFAGEGVGIVSIELDGTMERGDSWVNAVVERVQGRGRGWSVVWATTSRREADGGEGGVKFRDQTPGVVYEMEEGLWGAKAMHLKRDGMAYPRRENGTQEGLGLFEKYEFLSPGIFMGVAVSLLLLSILYVGLSAVSGLEVSYMAFSKEMNPAQKKQQQQ</sequence>
<organism evidence="13 14">
    <name type="scientific">Sphaceloma murrayae</name>
    <dbReference type="NCBI Taxonomy" id="2082308"/>
    <lineage>
        <taxon>Eukaryota</taxon>
        <taxon>Fungi</taxon>
        <taxon>Dikarya</taxon>
        <taxon>Ascomycota</taxon>
        <taxon>Pezizomycotina</taxon>
        <taxon>Dothideomycetes</taxon>
        <taxon>Dothideomycetidae</taxon>
        <taxon>Myriangiales</taxon>
        <taxon>Elsinoaceae</taxon>
        <taxon>Sphaceloma</taxon>
    </lineage>
</organism>
<name>A0A2K1QVB0_9PEZI</name>
<feature type="domain" description="V-type proton ATPase subunit S1/VOA1 transmembrane" evidence="12">
    <location>
        <begin position="251"/>
        <end position="289"/>
    </location>
</feature>
<dbReference type="GO" id="GO:0006078">
    <property type="term" value="P:(1-&gt;6)-beta-D-glucan biosynthetic process"/>
    <property type="evidence" value="ECO:0007669"/>
    <property type="project" value="TreeGrafter"/>
</dbReference>
<evidence type="ECO:0000256" key="7">
    <source>
        <dbReference type="ARBA" id="ARBA00022989"/>
    </source>
</evidence>
<dbReference type="InParanoid" id="A0A2K1QVB0"/>
<keyword evidence="14" id="KW-1185">Reference proteome</keyword>
<evidence type="ECO:0000256" key="10">
    <source>
        <dbReference type="SAM" id="Phobius"/>
    </source>
</evidence>
<dbReference type="GO" id="GO:0009272">
    <property type="term" value="P:fungal-type cell wall biogenesis"/>
    <property type="evidence" value="ECO:0007669"/>
    <property type="project" value="TreeGrafter"/>
</dbReference>
<comment type="subcellular location">
    <subcellularLocation>
        <location evidence="1">Endoplasmic reticulum membrane</location>
        <topology evidence="1">Single-pass type I membrane protein</topology>
    </subcellularLocation>
</comment>
<gene>
    <name evidence="13" type="ORF">CAC42_6077</name>
</gene>
<keyword evidence="9" id="KW-0961">Cell wall biogenesis/degradation</keyword>
<evidence type="ECO:0000256" key="4">
    <source>
        <dbReference type="ARBA" id="ARBA00022692"/>
    </source>
</evidence>
<dbReference type="PANTHER" id="PTHR28285:SF1">
    <property type="entry name" value="PROTEIN BIG1"/>
    <property type="match status" value="1"/>
</dbReference>
<feature type="transmembrane region" description="Helical" evidence="10">
    <location>
        <begin position="256"/>
        <end position="287"/>
    </location>
</feature>
<dbReference type="InterPro" id="IPR046756">
    <property type="entry name" value="VAS1/VOA1_TM"/>
</dbReference>
<dbReference type="STRING" id="2082308.A0A2K1QVB0"/>
<evidence type="ECO:0000256" key="9">
    <source>
        <dbReference type="ARBA" id="ARBA00023316"/>
    </source>
</evidence>
<evidence type="ECO:0000313" key="14">
    <source>
        <dbReference type="Proteomes" id="UP000243797"/>
    </source>
</evidence>
<keyword evidence="5 11" id="KW-0732">Signal</keyword>
<dbReference type="AlphaFoldDB" id="A0A2K1QVB0"/>
<evidence type="ECO:0000256" key="11">
    <source>
        <dbReference type="SAM" id="SignalP"/>
    </source>
</evidence>
<dbReference type="Pfam" id="PF20520">
    <property type="entry name" value="Ac45-VOA1_TM"/>
    <property type="match status" value="1"/>
</dbReference>
<evidence type="ECO:0000256" key="8">
    <source>
        <dbReference type="ARBA" id="ARBA00023136"/>
    </source>
</evidence>
<keyword evidence="7 10" id="KW-1133">Transmembrane helix</keyword>
<dbReference type="GO" id="GO:0005789">
    <property type="term" value="C:endoplasmic reticulum membrane"/>
    <property type="evidence" value="ECO:0007669"/>
    <property type="project" value="UniProtKB-SubCell"/>
</dbReference>
<evidence type="ECO:0000259" key="12">
    <source>
        <dbReference type="Pfam" id="PF20520"/>
    </source>
</evidence>
<evidence type="ECO:0000256" key="1">
    <source>
        <dbReference type="ARBA" id="ARBA00004115"/>
    </source>
</evidence>
<proteinExistence type="inferred from homology"/>
<keyword evidence="6" id="KW-0256">Endoplasmic reticulum</keyword>
<dbReference type="PANTHER" id="PTHR28285">
    <property type="entry name" value="PROTEIN BIG1"/>
    <property type="match status" value="1"/>
</dbReference>
<evidence type="ECO:0000313" key="13">
    <source>
        <dbReference type="EMBL" id="PNS18982.1"/>
    </source>
</evidence>
<keyword evidence="4 10" id="KW-0812">Transmembrane</keyword>
<evidence type="ECO:0000256" key="5">
    <source>
        <dbReference type="ARBA" id="ARBA00022729"/>
    </source>
</evidence>
<reference evidence="13 14" key="1">
    <citation type="submission" date="2017-06" db="EMBL/GenBank/DDBJ databases">
        <title>Draft genome sequence of a variant of Elsinoe murrayae.</title>
        <authorList>
            <person name="Cheng Q."/>
        </authorList>
    </citation>
    <scope>NUCLEOTIDE SEQUENCE [LARGE SCALE GENOMIC DNA]</scope>
    <source>
        <strain evidence="13 14">CQ-2017a</strain>
    </source>
</reference>
<evidence type="ECO:0000256" key="3">
    <source>
        <dbReference type="ARBA" id="ARBA00022089"/>
    </source>
</evidence>
<evidence type="ECO:0000256" key="2">
    <source>
        <dbReference type="ARBA" id="ARBA00008203"/>
    </source>
</evidence>
<dbReference type="InterPro" id="IPR037654">
    <property type="entry name" value="Big1"/>
</dbReference>
<accession>A0A2K1QVB0</accession>
<dbReference type="EMBL" id="NKHZ01000036">
    <property type="protein sequence ID" value="PNS18982.1"/>
    <property type="molecule type" value="Genomic_DNA"/>
</dbReference>
<dbReference type="OrthoDB" id="9985059at2759"/>
<keyword evidence="8 10" id="KW-0472">Membrane</keyword>
<evidence type="ECO:0000256" key="6">
    <source>
        <dbReference type="ARBA" id="ARBA00022824"/>
    </source>
</evidence>
<feature type="chain" id="PRO_5014342841" description="Protein BIG1" evidence="11">
    <location>
        <begin position="18"/>
        <end position="301"/>
    </location>
</feature>
<comment type="similarity">
    <text evidence="2">Belongs to the BIG1 family.</text>
</comment>
<dbReference type="GO" id="GO:0071555">
    <property type="term" value="P:cell wall organization"/>
    <property type="evidence" value="ECO:0007669"/>
    <property type="project" value="UniProtKB-KW"/>
</dbReference>
<comment type="caution">
    <text evidence="13">The sequence shown here is derived from an EMBL/GenBank/DDBJ whole genome shotgun (WGS) entry which is preliminary data.</text>
</comment>